<dbReference type="RefSeq" id="XP_034250635.1">
    <property type="nucleotide sequence ID" value="XM_034394744.1"/>
</dbReference>
<proteinExistence type="predicted"/>
<name>A0A6P8ZZN8_THRPL</name>
<reference evidence="2" key="1">
    <citation type="submission" date="2025-08" db="UniProtKB">
        <authorList>
            <consortium name="RefSeq"/>
        </authorList>
    </citation>
    <scope>IDENTIFICATION</scope>
    <source>
        <tissue evidence="2">Total insect</tissue>
    </source>
</reference>
<dbReference type="AlphaFoldDB" id="A0A6P8ZZN8"/>
<protein>
    <submittedName>
        <fullName evidence="2">Uncharacterized protein LOC117651032</fullName>
    </submittedName>
</protein>
<dbReference type="GeneID" id="117651032"/>
<evidence type="ECO:0000313" key="1">
    <source>
        <dbReference type="Proteomes" id="UP000515158"/>
    </source>
</evidence>
<gene>
    <name evidence="2" type="primary">LOC117651032</name>
</gene>
<accession>A0A6P8ZZN8</accession>
<evidence type="ECO:0000313" key="2">
    <source>
        <dbReference type="RefSeq" id="XP_034250635.1"/>
    </source>
</evidence>
<organism evidence="2">
    <name type="scientific">Thrips palmi</name>
    <name type="common">Melon thrips</name>
    <dbReference type="NCBI Taxonomy" id="161013"/>
    <lineage>
        <taxon>Eukaryota</taxon>
        <taxon>Metazoa</taxon>
        <taxon>Ecdysozoa</taxon>
        <taxon>Arthropoda</taxon>
        <taxon>Hexapoda</taxon>
        <taxon>Insecta</taxon>
        <taxon>Pterygota</taxon>
        <taxon>Neoptera</taxon>
        <taxon>Paraneoptera</taxon>
        <taxon>Thysanoptera</taxon>
        <taxon>Terebrantia</taxon>
        <taxon>Thripoidea</taxon>
        <taxon>Thripidae</taxon>
        <taxon>Thrips</taxon>
    </lineage>
</organism>
<dbReference type="KEGG" id="tpal:117651032"/>
<dbReference type="InParanoid" id="A0A6P8ZZN8"/>
<keyword evidence="1" id="KW-1185">Reference proteome</keyword>
<dbReference type="Proteomes" id="UP000515158">
    <property type="component" value="Unplaced"/>
</dbReference>
<sequence length="144" mass="16489">MSQAFIGVGGGRRQPLPCPRCFTRAPRPAIQLRFDALVEDLQRGLEAVYPRMLFRCPGVPPLGAQESHDFLETTYLVCPQLVDKPMRVTMDSDFLKTIGELEETLQTLLAMVKRDHRLGRGYEYVSRWPLLLTTVQWVLLYNLP</sequence>